<dbReference type="SUPFAM" id="SSF51905">
    <property type="entry name" value="FAD/NAD(P)-binding domain"/>
    <property type="match status" value="1"/>
</dbReference>
<gene>
    <name evidence="3" type="ORF">AGR7C_Lc120191</name>
</gene>
<evidence type="ECO:0000259" key="2">
    <source>
        <dbReference type="Pfam" id="PF01266"/>
    </source>
</evidence>
<dbReference type="PANTHER" id="PTHR13847">
    <property type="entry name" value="SARCOSINE DEHYDROGENASE-RELATED"/>
    <property type="match status" value="1"/>
</dbReference>
<reference evidence="3 4" key="1">
    <citation type="submission" date="2016-01" db="EMBL/GenBank/DDBJ databases">
        <authorList>
            <person name="Oliw E.H."/>
        </authorList>
    </citation>
    <scope>NUCLEOTIDE SEQUENCE [LARGE SCALE GENOMIC DNA]</scope>
    <source>
        <strain evidence="3 4">Zutra 3-1</strain>
    </source>
</reference>
<dbReference type="Gene3D" id="3.50.50.60">
    <property type="entry name" value="FAD/NAD(P)-binding domain"/>
    <property type="match status" value="1"/>
</dbReference>
<dbReference type="Proteomes" id="UP000191987">
    <property type="component" value="Unassembled WGS sequence"/>
</dbReference>
<dbReference type="InterPro" id="IPR006076">
    <property type="entry name" value="FAD-dep_OxRdtase"/>
</dbReference>
<evidence type="ECO:0000256" key="1">
    <source>
        <dbReference type="ARBA" id="ARBA00023002"/>
    </source>
</evidence>
<evidence type="ECO:0000313" key="4">
    <source>
        <dbReference type="Proteomes" id="UP000191987"/>
    </source>
</evidence>
<protein>
    <submittedName>
        <fullName evidence="3">Oxidoreductase</fullName>
    </submittedName>
</protein>
<dbReference type="Gene3D" id="3.30.9.10">
    <property type="entry name" value="D-Amino Acid Oxidase, subunit A, domain 2"/>
    <property type="match status" value="1"/>
</dbReference>
<dbReference type="EMBL" id="FBWG01000030">
    <property type="protein sequence ID" value="CUX47119.1"/>
    <property type="molecule type" value="Genomic_DNA"/>
</dbReference>
<accession>A0A1S7R577</accession>
<dbReference type="RefSeq" id="WP_080821030.1">
    <property type="nucleotide sequence ID" value="NZ_LT009749.1"/>
</dbReference>
<organism evidence="3 4">
    <name type="scientific">Agrobacterium deltaense Zutra 3/1</name>
    <dbReference type="NCBI Taxonomy" id="1183427"/>
    <lineage>
        <taxon>Bacteria</taxon>
        <taxon>Pseudomonadati</taxon>
        <taxon>Pseudomonadota</taxon>
        <taxon>Alphaproteobacteria</taxon>
        <taxon>Hyphomicrobiales</taxon>
        <taxon>Rhizobiaceae</taxon>
        <taxon>Rhizobium/Agrobacterium group</taxon>
        <taxon>Agrobacterium</taxon>
    </lineage>
</organism>
<dbReference type="Pfam" id="PF01266">
    <property type="entry name" value="DAO"/>
    <property type="match status" value="1"/>
</dbReference>
<dbReference type="GO" id="GO:0016491">
    <property type="term" value="F:oxidoreductase activity"/>
    <property type="evidence" value="ECO:0007669"/>
    <property type="project" value="UniProtKB-KW"/>
</dbReference>
<sequence length="408" mass="44253">MPTSELTKERDLRDSKPVWADTPRIGVRSRHTPEADHYDTIVVGAGISGALVSHALQRPGQSMLIVDRREPVMGSSVASTAMIQHEIDTPLTQLRKMIGRHAADRAWQRSARAVLRLEEIVSSLGISCSMRRKQALYLAGDEMGSRALKAEAAARKEAGLEARLLTAAELREQYGLHRTGAILSDISASANPAQLTAGLLRHTAGAGAEIVSQLEITDLRNLGDEVVLATAGGKILSARNVVFCTGYEFLKMLESPKHQIISTWALASRKGLDLPDWLENHIVWEASDPYLYLRTDREGRMIAGGEDEENPTAYQSERKLAAKAETIRRKIEKLLGIDMGEPEYRWAAAFGSTTTGLPLIGAVPGMNNVYAVMGFGGNGITFSQIAAEIVAAAINGGKDPDADLFRFG</sequence>
<dbReference type="GO" id="GO:0005737">
    <property type="term" value="C:cytoplasm"/>
    <property type="evidence" value="ECO:0007669"/>
    <property type="project" value="TreeGrafter"/>
</dbReference>
<dbReference type="PANTHER" id="PTHR13847:SF201">
    <property type="entry name" value="PUTATIBE OXIDOREDUCTASE"/>
    <property type="match status" value="1"/>
</dbReference>
<proteinExistence type="predicted"/>
<keyword evidence="1" id="KW-0560">Oxidoreductase</keyword>
<evidence type="ECO:0000313" key="3">
    <source>
        <dbReference type="EMBL" id="CUX47119.1"/>
    </source>
</evidence>
<feature type="domain" description="FAD dependent oxidoreductase" evidence="2">
    <location>
        <begin position="39"/>
        <end position="392"/>
    </location>
</feature>
<name>A0A1S7R577_9HYPH</name>
<dbReference type="InterPro" id="IPR036188">
    <property type="entry name" value="FAD/NAD-bd_sf"/>
</dbReference>
<dbReference type="AlphaFoldDB" id="A0A1S7R577"/>